<keyword evidence="3" id="KW-0472">Membrane</keyword>
<evidence type="ECO:0000256" key="3">
    <source>
        <dbReference type="ARBA" id="ARBA00023136"/>
    </source>
</evidence>
<keyword evidence="2" id="KW-0812">Transmembrane</keyword>
<dbReference type="OrthoDB" id="270584at2759"/>
<dbReference type="InterPro" id="IPR023395">
    <property type="entry name" value="MCP_dom_sf"/>
</dbReference>
<evidence type="ECO:0000313" key="4">
    <source>
        <dbReference type="EMBL" id="PWA72922.1"/>
    </source>
</evidence>
<comment type="caution">
    <text evidence="4">The sequence shown here is derived from an EMBL/GenBank/DDBJ whole genome shotgun (WGS) entry which is preliminary data.</text>
</comment>
<dbReference type="Proteomes" id="UP000245207">
    <property type="component" value="Unassembled WGS sequence"/>
</dbReference>
<evidence type="ECO:0000313" key="5">
    <source>
        <dbReference type="Proteomes" id="UP000245207"/>
    </source>
</evidence>
<gene>
    <name evidence="4" type="ORF">CTI12_AA269290</name>
</gene>
<dbReference type="SUPFAM" id="SSF103506">
    <property type="entry name" value="Mitochondrial carrier"/>
    <property type="match status" value="1"/>
</dbReference>
<dbReference type="InterPro" id="IPR018108">
    <property type="entry name" value="MCP_transmembrane"/>
</dbReference>
<dbReference type="EMBL" id="PKPP01002822">
    <property type="protein sequence ID" value="PWA72922.1"/>
    <property type="molecule type" value="Genomic_DNA"/>
</dbReference>
<keyword evidence="5" id="KW-1185">Reference proteome</keyword>
<sequence>MITSIMNMMTMKVVLKDAELSHLLRLISGVHLGIIPCQLNPVDLLQGWLTVQTDKSSSQCLGIAHALRSVLREDPRALYKGWSPYVVFVYSLNWQTYFNTVMT</sequence>
<dbReference type="GO" id="GO:0016020">
    <property type="term" value="C:membrane"/>
    <property type="evidence" value="ECO:0007669"/>
    <property type="project" value="UniProtKB-SubCell"/>
</dbReference>
<organism evidence="4 5">
    <name type="scientific">Artemisia annua</name>
    <name type="common">Sweet wormwood</name>
    <dbReference type="NCBI Taxonomy" id="35608"/>
    <lineage>
        <taxon>Eukaryota</taxon>
        <taxon>Viridiplantae</taxon>
        <taxon>Streptophyta</taxon>
        <taxon>Embryophyta</taxon>
        <taxon>Tracheophyta</taxon>
        <taxon>Spermatophyta</taxon>
        <taxon>Magnoliopsida</taxon>
        <taxon>eudicotyledons</taxon>
        <taxon>Gunneridae</taxon>
        <taxon>Pentapetalae</taxon>
        <taxon>asterids</taxon>
        <taxon>campanulids</taxon>
        <taxon>Asterales</taxon>
        <taxon>Asteraceae</taxon>
        <taxon>Asteroideae</taxon>
        <taxon>Anthemideae</taxon>
        <taxon>Artemisiinae</taxon>
        <taxon>Artemisia</taxon>
    </lineage>
</organism>
<dbReference type="AlphaFoldDB" id="A0A2U1NHD6"/>
<protein>
    <submittedName>
        <fullName evidence="4">Mitochondrial carrier domain-containing protein</fullName>
    </submittedName>
</protein>
<dbReference type="Pfam" id="PF00153">
    <property type="entry name" value="Mito_carr"/>
    <property type="match status" value="1"/>
</dbReference>
<accession>A0A2U1NHD6</accession>
<dbReference type="STRING" id="35608.A0A2U1NHD6"/>
<comment type="subcellular location">
    <subcellularLocation>
        <location evidence="1">Membrane</location>
        <topology evidence="1">Multi-pass membrane protein</topology>
    </subcellularLocation>
</comment>
<evidence type="ECO:0000256" key="1">
    <source>
        <dbReference type="ARBA" id="ARBA00004141"/>
    </source>
</evidence>
<proteinExistence type="predicted"/>
<name>A0A2U1NHD6_ARTAN</name>
<evidence type="ECO:0000256" key="2">
    <source>
        <dbReference type="ARBA" id="ARBA00022692"/>
    </source>
</evidence>
<reference evidence="4 5" key="1">
    <citation type="journal article" date="2018" name="Mol. Plant">
        <title>The genome of Artemisia annua provides insight into the evolution of Asteraceae family and artemisinin biosynthesis.</title>
        <authorList>
            <person name="Shen Q."/>
            <person name="Zhang L."/>
            <person name="Liao Z."/>
            <person name="Wang S."/>
            <person name="Yan T."/>
            <person name="Shi P."/>
            <person name="Liu M."/>
            <person name="Fu X."/>
            <person name="Pan Q."/>
            <person name="Wang Y."/>
            <person name="Lv Z."/>
            <person name="Lu X."/>
            <person name="Zhang F."/>
            <person name="Jiang W."/>
            <person name="Ma Y."/>
            <person name="Chen M."/>
            <person name="Hao X."/>
            <person name="Li L."/>
            <person name="Tang Y."/>
            <person name="Lv G."/>
            <person name="Zhou Y."/>
            <person name="Sun X."/>
            <person name="Brodelius P.E."/>
            <person name="Rose J.K.C."/>
            <person name="Tang K."/>
        </authorList>
    </citation>
    <scope>NUCLEOTIDE SEQUENCE [LARGE SCALE GENOMIC DNA]</scope>
    <source>
        <strain evidence="5">cv. Huhao1</strain>
        <tissue evidence="4">Leaf</tissue>
    </source>
</reference>